<keyword evidence="1" id="KW-0804">Transcription</keyword>
<protein>
    <submittedName>
        <fullName evidence="1">DNA-directed RNA polymerase specialized sigma24 family protein</fullName>
    </submittedName>
</protein>
<dbReference type="GO" id="GO:0000428">
    <property type="term" value="C:DNA-directed RNA polymerase complex"/>
    <property type="evidence" value="ECO:0007669"/>
    <property type="project" value="UniProtKB-KW"/>
</dbReference>
<dbReference type="AlphaFoldDB" id="A0A7Y9YCR3"/>
<comment type="caution">
    <text evidence="1">The sequence shown here is derived from an EMBL/GenBank/DDBJ whole genome shotgun (WGS) entry which is preliminary data.</text>
</comment>
<name>A0A7Y9YCR3_9ACTN</name>
<accession>A0A7Y9YCR3</accession>
<evidence type="ECO:0000313" key="2">
    <source>
        <dbReference type="Proteomes" id="UP000537326"/>
    </source>
</evidence>
<keyword evidence="2" id="KW-1185">Reference proteome</keyword>
<dbReference type="EMBL" id="JACBZI010000001">
    <property type="protein sequence ID" value="NYI08552.1"/>
    <property type="molecule type" value="Genomic_DNA"/>
</dbReference>
<dbReference type="Proteomes" id="UP000537326">
    <property type="component" value="Unassembled WGS sequence"/>
</dbReference>
<proteinExistence type="predicted"/>
<dbReference type="RefSeq" id="WP_179529651.1">
    <property type="nucleotide sequence ID" value="NZ_BAAAPP010000002.1"/>
</dbReference>
<organism evidence="1 2">
    <name type="scientific">Nocardioides marinus</name>
    <dbReference type="NCBI Taxonomy" id="374514"/>
    <lineage>
        <taxon>Bacteria</taxon>
        <taxon>Bacillati</taxon>
        <taxon>Actinomycetota</taxon>
        <taxon>Actinomycetes</taxon>
        <taxon>Propionibacteriales</taxon>
        <taxon>Nocardioidaceae</taxon>
        <taxon>Nocardioides</taxon>
    </lineage>
</organism>
<sequence length="102" mass="11043">MPPRRRRDGYRPETLTPALSDALDAEGARLDGIEGPLERIAAVGAVYAALDDALDVIALPRLRAIAELRAQGWSYDRIAVATELSKGRVAQLVRAAGDRHLL</sequence>
<gene>
    <name evidence="1" type="ORF">BKA05_000067</name>
</gene>
<reference evidence="1 2" key="1">
    <citation type="submission" date="2020-07" db="EMBL/GenBank/DDBJ databases">
        <title>Sequencing the genomes of 1000 actinobacteria strains.</title>
        <authorList>
            <person name="Klenk H.-P."/>
        </authorList>
    </citation>
    <scope>NUCLEOTIDE SEQUENCE [LARGE SCALE GENOMIC DNA]</scope>
    <source>
        <strain evidence="1 2">DSM 18248</strain>
    </source>
</reference>
<keyword evidence="1" id="KW-0240">DNA-directed RNA polymerase</keyword>
<evidence type="ECO:0000313" key="1">
    <source>
        <dbReference type="EMBL" id="NYI08552.1"/>
    </source>
</evidence>